<proteinExistence type="predicted"/>
<sequence>MLCSESNSYCFQRRSYMPRASEKPTSARIPDGSQSVAQARGHQVILYMSIGVVCGAAVIITMLMIWSRMKKRNDTQEFQSDVFSVMLPCCRDKTTNVKCYKSAS</sequence>
<feature type="transmembrane region" description="Helical" evidence="1">
    <location>
        <begin position="44"/>
        <end position="66"/>
    </location>
</feature>
<reference evidence="2 3" key="1">
    <citation type="submission" date="2018-03" db="EMBL/GenBank/DDBJ databases">
        <title>Draft genome sequence of Rohu Carp (Labeo rohita).</title>
        <authorList>
            <person name="Das P."/>
            <person name="Kushwaha B."/>
            <person name="Joshi C.G."/>
            <person name="Kumar D."/>
            <person name="Nagpure N.S."/>
            <person name="Sahoo L."/>
            <person name="Das S.P."/>
            <person name="Bit A."/>
            <person name="Patnaik S."/>
            <person name="Meher P.K."/>
            <person name="Jayasankar P."/>
            <person name="Koringa P.G."/>
            <person name="Patel N.V."/>
            <person name="Hinsu A.T."/>
            <person name="Kumar R."/>
            <person name="Pandey M."/>
            <person name="Agarwal S."/>
            <person name="Srivastava S."/>
            <person name="Singh M."/>
            <person name="Iquebal M.A."/>
            <person name="Jaiswal S."/>
            <person name="Angadi U.B."/>
            <person name="Kumar N."/>
            <person name="Raza M."/>
            <person name="Shah T.M."/>
            <person name="Rai A."/>
            <person name="Jena J.K."/>
        </authorList>
    </citation>
    <scope>NUCLEOTIDE SEQUENCE [LARGE SCALE GENOMIC DNA]</scope>
    <source>
        <strain evidence="2">DASCIFA01</strain>
        <tissue evidence="2">Testis</tissue>
    </source>
</reference>
<evidence type="ECO:0000313" key="3">
    <source>
        <dbReference type="Proteomes" id="UP000290572"/>
    </source>
</evidence>
<keyword evidence="1" id="KW-0812">Transmembrane</keyword>
<keyword evidence="1" id="KW-0472">Membrane</keyword>
<evidence type="ECO:0000256" key="1">
    <source>
        <dbReference type="SAM" id="Phobius"/>
    </source>
</evidence>
<accession>A0A498LED5</accession>
<organism evidence="2 3">
    <name type="scientific">Labeo rohita</name>
    <name type="common">Indian major carp</name>
    <name type="synonym">Cyprinus rohita</name>
    <dbReference type="NCBI Taxonomy" id="84645"/>
    <lineage>
        <taxon>Eukaryota</taxon>
        <taxon>Metazoa</taxon>
        <taxon>Chordata</taxon>
        <taxon>Craniata</taxon>
        <taxon>Vertebrata</taxon>
        <taxon>Euteleostomi</taxon>
        <taxon>Actinopterygii</taxon>
        <taxon>Neopterygii</taxon>
        <taxon>Teleostei</taxon>
        <taxon>Ostariophysi</taxon>
        <taxon>Cypriniformes</taxon>
        <taxon>Cyprinidae</taxon>
        <taxon>Labeoninae</taxon>
        <taxon>Labeonini</taxon>
        <taxon>Labeo</taxon>
    </lineage>
</organism>
<keyword evidence="1" id="KW-1133">Transmembrane helix</keyword>
<keyword evidence="3" id="KW-1185">Reference proteome</keyword>
<dbReference type="AlphaFoldDB" id="A0A498LED5"/>
<dbReference type="EMBL" id="QBIY01013359">
    <property type="protein sequence ID" value="RXN06649.1"/>
    <property type="molecule type" value="Genomic_DNA"/>
</dbReference>
<comment type="caution">
    <text evidence="2">The sequence shown here is derived from an EMBL/GenBank/DDBJ whole genome shotgun (WGS) entry which is preliminary data.</text>
</comment>
<dbReference type="Proteomes" id="UP000290572">
    <property type="component" value="Unassembled WGS sequence"/>
</dbReference>
<gene>
    <name evidence="2" type="ORF">ROHU_012246</name>
</gene>
<keyword evidence="2" id="KW-0675">Receptor</keyword>
<evidence type="ECO:0000313" key="2">
    <source>
        <dbReference type="EMBL" id="RXN06649.1"/>
    </source>
</evidence>
<protein>
    <submittedName>
        <fullName evidence="2">B-cell receptor CD22-like protein</fullName>
    </submittedName>
</protein>
<name>A0A498LED5_LABRO</name>